<dbReference type="Gene3D" id="2.60.40.10">
    <property type="entry name" value="Immunoglobulins"/>
    <property type="match status" value="2"/>
</dbReference>
<keyword evidence="1" id="KW-1133">Transmembrane helix</keyword>
<dbReference type="InParanoid" id="A0A6J2RAZ1"/>
<dbReference type="PROSITE" id="PS51257">
    <property type="entry name" value="PROKAR_LIPOPROTEIN"/>
    <property type="match status" value="1"/>
</dbReference>
<name>A0A6J2RAZ1_COTGO</name>
<feature type="signal peptide" evidence="2">
    <location>
        <begin position="1"/>
        <end position="20"/>
    </location>
</feature>
<organism evidence="3 4">
    <name type="scientific">Cottoperca gobio</name>
    <name type="common">Frogmouth</name>
    <name type="synonym">Aphritis gobio</name>
    <dbReference type="NCBI Taxonomy" id="56716"/>
    <lineage>
        <taxon>Eukaryota</taxon>
        <taxon>Metazoa</taxon>
        <taxon>Chordata</taxon>
        <taxon>Craniata</taxon>
        <taxon>Vertebrata</taxon>
        <taxon>Euteleostomi</taxon>
        <taxon>Actinopterygii</taxon>
        <taxon>Neopterygii</taxon>
        <taxon>Teleostei</taxon>
        <taxon>Neoteleostei</taxon>
        <taxon>Acanthomorphata</taxon>
        <taxon>Eupercaria</taxon>
        <taxon>Perciformes</taxon>
        <taxon>Notothenioidei</taxon>
        <taxon>Bovichtidae</taxon>
        <taxon>Cottoperca</taxon>
    </lineage>
</organism>
<feature type="transmembrane region" description="Helical" evidence="1">
    <location>
        <begin position="305"/>
        <end position="326"/>
    </location>
</feature>
<dbReference type="RefSeq" id="XP_029307998.1">
    <property type="nucleotide sequence ID" value="XM_029452138.1"/>
</dbReference>
<proteinExistence type="predicted"/>
<keyword evidence="2" id="KW-0732">Signal</keyword>
<dbReference type="Proteomes" id="UP000504630">
    <property type="component" value="Chromosome 16"/>
</dbReference>
<dbReference type="OrthoDB" id="8735432at2759"/>
<feature type="chain" id="PRO_5026754671" evidence="2">
    <location>
        <begin position="21"/>
        <end position="385"/>
    </location>
</feature>
<accession>A0A6J2RAZ1</accession>
<dbReference type="InterPro" id="IPR036179">
    <property type="entry name" value="Ig-like_dom_sf"/>
</dbReference>
<dbReference type="GeneID" id="115021605"/>
<sequence length="385" mass="43309">MQKGFIFLLIIWNSSPFASGKTTNHHQFSLGCQAVIPCKHYRTDSHSWFYKKDEHSNTIRIYFKDKKGVEYHEQLLRKRVKVLRNGSLAINIFAEDDQGLYWCEHCFQGNCWVDPPEVIGMKKEILEETRETFYIVAGEGFTHACPDEFTDLKWTFEASNMAALRNLIQGSESDFVTSNQSMHIVKVKRADAGKYTCWKRGCNGRRQKLLTINLCVITVHHSEDSSVSCDVMCDMEFSYVKPNSTLKVETGAGTTSVLVHPNVSLNCSAKQMFDGHSTVNSTHGPSNALNKTTDIPPEAEHLIPIIYGISSAVTCLTLMALLICYLRPSLWAAFPFPVGCCCLNSSVEEESSIDYSTVVFGRSAETTMNHTTHSNSYCVYSEIKV</sequence>
<keyword evidence="1" id="KW-0812">Transmembrane</keyword>
<evidence type="ECO:0000313" key="4">
    <source>
        <dbReference type="RefSeq" id="XP_029307998.1"/>
    </source>
</evidence>
<keyword evidence="1" id="KW-0472">Membrane</keyword>
<evidence type="ECO:0000313" key="3">
    <source>
        <dbReference type="Proteomes" id="UP000504630"/>
    </source>
</evidence>
<reference evidence="4" key="1">
    <citation type="submission" date="2025-08" db="UniProtKB">
        <authorList>
            <consortium name="RefSeq"/>
        </authorList>
    </citation>
    <scope>IDENTIFICATION</scope>
</reference>
<protein>
    <submittedName>
        <fullName evidence="4">Uncharacterized protein LOC115021605</fullName>
    </submittedName>
</protein>
<evidence type="ECO:0000256" key="2">
    <source>
        <dbReference type="SAM" id="SignalP"/>
    </source>
</evidence>
<evidence type="ECO:0000256" key="1">
    <source>
        <dbReference type="SAM" id="Phobius"/>
    </source>
</evidence>
<dbReference type="InterPro" id="IPR013783">
    <property type="entry name" value="Ig-like_fold"/>
</dbReference>
<gene>
    <name evidence="4" type="primary">LOC115021605</name>
</gene>
<keyword evidence="3" id="KW-1185">Reference proteome</keyword>
<dbReference type="AlphaFoldDB" id="A0A6J2RAZ1"/>
<dbReference type="SUPFAM" id="SSF48726">
    <property type="entry name" value="Immunoglobulin"/>
    <property type="match status" value="2"/>
</dbReference>
<dbReference type="KEGG" id="cgob:115021605"/>